<gene>
    <name evidence="3" type="ORF">ACFSUT_34145</name>
</gene>
<evidence type="ECO:0000256" key="1">
    <source>
        <dbReference type="ARBA" id="ARBA00004684"/>
    </source>
</evidence>
<comment type="pathway">
    <text evidence="1">Carotenoid biosynthesis; phytoene biosynthesis.</text>
</comment>
<comment type="caution">
    <text evidence="3">The sequence shown here is derived from an EMBL/GenBank/DDBJ whole genome shotgun (WGS) entry which is preliminary data.</text>
</comment>
<dbReference type="CDD" id="cd00683">
    <property type="entry name" value="Trans_IPPS_HH"/>
    <property type="match status" value="1"/>
</dbReference>
<proteinExistence type="predicted"/>
<evidence type="ECO:0000256" key="2">
    <source>
        <dbReference type="ARBA" id="ARBA00022679"/>
    </source>
</evidence>
<dbReference type="SFLD" id="SFLDG01018">
    <property type="entry name" value="Squalene/Phytoene_Synthase_Lik"/>
    <property type="match status" value="1"/>
</dbReference>
<dbReference type="InterPro" id="IPR019845">
    <property type="entry name" value="Squalene/phytoene_synthase_CS"/>
</dbReference>
<dbReference type="InterPro" id="IPR033904">
    <property type="entry name" value="Trans_IPPS_HH"/>
</dbReference>
<dbReference type="Gene3D" id="1.10.600.10">
    <property type="entry name" value="Farnesyl Diphosphate Synthase"/>
    <property type="match status" value="1"/>
</dbReference>
<sequence>MSELSEPDRWYAVCEEITRASAKNFWWGIRLLDPGKRRALAAVYACARRADDIADGDLPDVDKLAELARLRAALADPARATGDPVLLAVFDAARSRPIPLLAFEELLDGCAADVLGIRYETWDETEHYCRQVAGSIGRLSLGVFGSEALAAPALANSLGIALQLTNILRDVLEDRRQGRVYLPAIVLREHDVKLDLDAAGALTDPPEHLAVLYRETIARAEGHFETGLQLIPLLDRRSAWCCGALVGIYQELLRLIKADPAGACRARVSVPDLAKLRVVARAFRAF</sequence>
<protein>
    <submittedName>
        <fullName evidence="3">Phytoene/squalene synthase family protein</fullName>
    </submittedName>
</protein>
<accession>A0ABW5I954</accession>
<keyword evidence="2" id="KW-0808">Transferase</keyword>
<evidence type="ECO:0000313" key="3">
    <source>
        <dbReference type="EMBL" id="MFD2485355.1"/>
    </source>
</evidence>
<evidence type="ECO:0000313" key="4">
    <source>
        <dbReference type="Proteomes" id="UP001597542"/>
    </source>
</evidence>
<dbReference type="Pfam" id="PF00494">
    <property type="entry name" value="SQS_PSY"/>
    <property type="match status" value="1"/>
</dbReference>
<organism evidence="3 4">
    <name type="scientific">Amycolatopsis albidoflavus</name>
    <dbReference type="NCBI Taxonomy" id="102226"/>
    <lineage>
        <taxon>Bacteria</taxon>
        <taxon>Bacillati</taxon>
        <taxon>Actinomycetota</taxon>
        <taxon>Actinomycetes</taxon>
        <taxon>Pseudonocardiales</taxon>
        <taxon>Pseudonocardiaceae</taxon>
        <taxon>Amycolatopsis</taxon>
    </lineage>
</organism>
<dbReference type="PANTHER" id="PTHR31480">
    <property type="entry name" value="BIFUNCTIONAL LYCOPENE CYCLASE/PHYTOENE SYNTHASE"/>
    <property type="match status" value="1"/>
</dbReference>
<dbReference type="SFLD" id="SFLDG01212">
    <property type="entry name" value="Phytoene_synthase_like"/>
    <property type="match status" value="1"/>
</dbReference>
<dbReference type="EMBL" id="JBHUKQ010000016">
    <property type="protein sequence ID" value="MFD2485355.1"/>
    <property type="molecule type" value="Genomic_DNA"/>
</dbReference>
<keyword evidence="4" id="KW-1185">Reference proteome</keyword>
<dbReference type="RefSeq" id="WP_344278787.1">
    <property type="nucleotide sequence ID" value="NZ_BAAAHV010000015.1"/>
</dbReference>
<name>A0ABW5I954_9PSEU</name>
<reference evidence="4" key="1">
    <citation type="journal article" date="2019" name="Int. J. Syst. Evol. Microbiol.">
        <title>The Global Catalogue of Microorganisms (GCM) 10K type strain sequencing project: providing services to taxonomists for standard genome sequencing and annotation.</title>
        <authorList>
            <consortium name="The Broad Institute Genomics Platform"/>
            <consortium name="The Broad Institute Genome Sequencing Center for Infectious Disease"/>
            <person name="Wu L."/>
            <person name="Ma J."/>
        </authorList>
    </citation>
    <scope>NUCLEOTIDE SEQUENCE [LARGE SCALE GENOMIC DNA]</scope>
    <source>
        <strain evidence="4">CGMCC 4.7638</strain>
    </source>
</reference>
<dbReference type="InterPro" id="IPR044843">
    <property type="entry name" value="Trans_IPPS_bact-type"/>
</dbReference>
<dbReference type="Proteomes" id="UP001597542">
    <property type="component" value="Unassembled WGS sequence"/>
</dbReference>
<dbReference type="InterPro" id="IPR002060">
    <property type="entry name" value="Squ/phyt_synthse"/>
</dbReference>
<dbReference type="InterPro" id="IPR008949">
    <property type="entry name" value="Isoprenoid_synthase_dom_sf"/>
</dbReference>
<dbReference type="PROSITE" id="PS01045">
    <property type="entry name" value="SQUALEN_PHYTOEN_SYN_2"/>
    <property type="match status" value="1"/>
</dbReference>
<dbReference type="SFLD" id="SFLDS00005">
    <property type="entry name" value="Isoprenoid_Synthase_Type_I"/>
    <property type="match status" value="1"/>
</dbReference>
<dbReference type="SUPFAM" id="SSF48576">
    <property type="entry name" value="Terpenoid synthases"/>
    <property type="match status" value="1"/>
</dbReference>